<evidence type="ECO:0000256" key="6">
    <source>
        <dbReference type="ARBA" id="ARBA00022741"/>
    </source>
</evidence>
<dbReference type="STRING" id="1385984.GCA_000702565_00887"/>
<evidence type="ECO:0000259" key="16">
    <source>
        <dbReference type="PROSITE" id="PS51196"/>
    </source>
</evidence>
<keyword evidence="7 12" id="KW-0067">ATP-binding</keyword>
<dbReference type="PROSITE" id="PS51192">
    <property type="entry name" value="HELICASE_ATP_BIND_1"/>
    <property type="match status" value="1"/>
</dbReference>
<gene>
    <name evidence="12" type="primary">secA</name>
    <name evidence="17" type="ORF">M467_13095</name>
</gene>
<dbReference type="SUPFAM" id="SSF52540">
    <property type="entry name" value="P-loop containing nucleoside triphosphate hydrolases"/>
    <property type="match status" value="2"/>
</dbReference>
<dbReference type="FunFam" id="3.40.50.300:FF:000429">
    <property type="entry name" value="Preprotein translocase subunit SecA"/>
    <property type="match status" value="1"/>
</dbReference>
<dbReference type="PRINTS" id="PR00906">
    <property type="entry name" value="SECA"/>
</dbReference>
<comment type="function">
    <text evidence="12">Part of the Sec protein translocase complex. Interacts with the SecYEG preprotein conducting channel. Has a central role in coupling the hydrolysis of ATP to the transfer of proteins into and across the cell membrane, serving as an ATP-driven molecular motor driving the stepwise translocation of polypeptide chains across the membrane.</text>
</comment>
<evidence type="ECO:0000259" key="15">
    <source>
        <dbReference type="PROSITE" id="PS51194"/>
    </source>
</evidence>
<keyword evidence="9 12" id="KW-1278">Translocase</keyword>
<dbReference type="Pfam" id="PF07516">
    <property type="entry name" value="SecA_SW"/>
    <property type="match status" value="1"/>
</dbReference>
<evidence type="ECO:0000256" key="2">
    <source>
        <dbReference type="ARBA" id="ARBA00007650"/>
    </source>
</evidence>
<feature type="binding site" evidence="12">
    <location>
        <begin position="103"/>
        <end position="107"/>
    </location>
    <ligand>
        <name>ATP</name>
        <dbReference type="ChEBI" id="CHEBI:30616"/>
    </ligand>
</feature>
<dbReference type="InterPro" id="IPR030908">
    <property type="entry name" value="SecA2_Bac_anthr"/>
</dbReference>
<dbReference type="CDD" id="cd17928">
    <property type="entry name" value="DEXDc_SecA"/>
    <property type="match status" value="1"/>
</dbReference>
<dbReference type="NCBIfam" id="NF006630">
    <property type="entry name" value="PRK09200.1"/>
    <property type="match status" value="1"/>
</dbReference>
<keyword evidence="6 12" id="KW-0547">Nucleotide-binding</keyword>
<reference evidence="17 18" key="1">
    <citation type="journal article" date="2013" name="Genome Announc.">
        <title>Draft Genome Sequence of Exiguobacterium pavilionensis Strain RW-2, with Wide Thermal, Salinity, and pH Tolerance, Isolated from Modern Freshwater Microbialites.</title>
        <authorList>
            <person name="White R.A.III."/>
            <person name="Grassa C.J."/>
            <person name="Suttle C.A."/>
        </authorList>
    </citation>
    <scope>NUCLEOTIDE SEQUENCE [LARGE SCALE GENOMIC DNA]</scope>
    <source>
        <strain evidence="17 18">RW-2</strain>
    </source>
</reference>
<dbReference type="InterPro" id="IPR011116">
    <property type="entry name" value="SecA_Wing/Scaffold"/>
</dbReference>
<dbReference type="InterPro" id="IPR000185">
    <property type="entry name" value="SecA"/>
</dbReference>
<dbReference type="InterPro" id="IPR044722">
    <property type="entry name" value="SecA_SF2_C"/>
</dbReference>
<dbReference type="SMART" id="SM00958">
    <property type="entry name" value="SecA_PP_bind"/>
    <property type="match status" value="1"/>
</dbReference>
<accession>U1N2Q0</accession>
<dbReference type="GO" id="GO:0031522">
    <property type="term" value="C:cell envelope Sec protein transport complex"/>
    <property type="evidence" value="ECO:0007669"/>
    <property type="project" value="TreeGrafter"/>
</dbReference>
<evidence type="ECO:0000256" key="7">
    <source>
        <dbReference type="ARBA" id="ARBA00022840"/>
    </source>
</evidence>
<dbReference type="Gene3D" id="3.40.50.300">
    <property type="entry name" value="P-loop containing nucleotide triphosphate hydrolases"/>
    <property type="match status" value="3"/>
</dbReference>
<dbReference type="OrthoDB" id="9805579at2"/>
<comment type="subunit">
    <text evidence="12">Monomer and homodimer. Part of the essential Sec protein translocation apparatus which comprises SecA, SecYEG and auxiliary proteins SecDF. Other proteins may also be involved.</text>
</comment>
<evidence type="ECO:0000256" key="11">
    <source>
        <dbReference type="ARBA" id="ARBA00023136"/>
    </source>
</evidence>
<feature type="binding site" evidence="12">
    <location>
        <position position="491"/>
    </location>
    <ligand>
        <name>ATP</name>
        <dbReference type="ChEBI" id="CHEBI:30616"/>
    </ligand>
</feature>
<dbReference type="InterPro" id="IPR020937">
    <property type="entry name" value="SecA_CS"/>
</dbReference>
<dbReference type="GO" id="GO:0005886">
    <property type="term" value="C:plasma membrane"/>
    <property type="evidence" value="ECO:0007669"/>
    <property type="project" value="UniProtKB-SubCell"/>
</dbReference>
<dbReference type="InterPro" id="IPR036670">
    <property type="entry name" value="SecA_X-link_sf"/>
</dbReference>
<evidence type="ECO:0000256" key="8">
    <source>
        <dbReference type="ARBA" id="ARBA00022927"/>
    </source>
</evidence>
<dbReference type="NCBIfam" id="TIGR04397">
    <property type="entry name" value="SecA2_Bac_anthr"/>
    <property type="match status" value="1"/>
</dbReference>
<dbReference type="Pfam" id="PF01043">
    <property type="entry name" value="SecA_PP_bind"/>
    <property type="match status" value="1"/>
</dbReference>
<dbReference type="PROSITE" id="PS51196">
    <property type="entry name" value="SECA_MOTOR_DEAD"/>
    <property type="match status" value="1"/>
</dbReference>
<comment type="subcellular location">
    <subcellularLocation>
        <location evidence="12">Cell membrane</location>
        <topology evidence="12">Peripheral membrane protein</topology>
        <orientation evidence="12">Cytoplasmic side</orientation>
    </subcellularLocation>
    <subcellularLocation>
        <location evidence="12">Cytoplasm</location>
    </subcellularLocation>
    <subcellularLocation>
        <location evidence="1">Membrane</location>
        <topology evidence="1">Peripheral membrane protein</topology>
    </subcellularLocation>
    <text evidence="12">Distribution is 50-50.</text>
</comment>
<dbReference type="CDD" id="cd18803">
    <property type="entry name" value="SF2_C_secA"/>
    <property type="match status" value="1"/>
</dbReference>
<evidence type="ECO:0000256" key="9">
    <source>
        <dbReference type="ARBA" id="ARBA00022967"/>
    </source>
</evidence>
<dbReference type="InterPro" id="IPR027417">
    <property type="entry name" value="P-loop_NTPase"/>
</dbReference>
<dbReference type="Gene3D" id="1.10.3060.10">
    <property type="entry name" value="Helical scaffold and wing domains of SecA"/>
    <property type="match status" value="1"/>
</dbReference>
<dbReference type="GO" id="GO:0006605">
    <property type="term" value="P:protein targeting"/>
    <property type="evidence" value="ECO:0007669"/>
    <property type="project" value="UniProtKB-UniRule"/>
</dbReference>
<dbReference type="Gene3D" id="3.90.1440.10">
    <property type="entry name" value="SecA, preprotein cross-linking domain"/>
    <property type="match status" value="1"/>
</dbReference>
<keyword evidence="11 12" id="KW-0472">Membrane</keyword>
<dbReference type="EMBL" id="ATCL01000009">
    <property type="protein sequence ID" value="ERG68211.1"/>
    <property type="molecule type" value="Genomic_DNA"/>
</dbReference>
<evidence type="ECO:0000256" key="3">
    <source>
        <dbReference type="ARBA" id="ARBA00022448"/>
    </source>
</evidence>
<evidence type="ECO:0000313" key="17">
    <source>
        <dbReference type="EMBL" id="ERG68211.1"/>
    </source>
</evidence>
<dbReference type="Pfam" id="PF07517">
    <property type="entry name" value="SecA_DEAD"/>
    <property type="match status" value="1"/>
</dbReference>
<feature type="domain" description="Helicase ATP-binding" evidence="14">
    <location>
        <begin position="87"/>
        <end position="264"/>
    </location>
</feature>
<evidence type="ECO:0000259" key="14">
    <source>
        <dbReference type="PROSITE" id="PS51192"/>
    </source>
</evidence>
<dbReference type="GO" id="GO:0008564">
    <property type="term" value="F:protein-exporting ATPase activity"/>
    <property type="evidence" value="ECO:0007669"/>
    <property type="project" value="UniProtKB-EC"/>
</dbReference>
<name>U1N2Q0_9BACL</name>
<dbReference type="Proteomes" id="UP000016464">
    <property type="component" value="Unassembled WGS sequence"/>
</dbReference>
<dbReference type="Pfam" id="PF21090">
    <property type="entry name" value="P-loop_SecA"/>
    <property type="match status" value="2"/>
</dbReference>
<keyword evidence="10 12" id="KW-0811">Translocation</keyword>
<dbReference type="PROSITE" id="PS01312">
    <property type="entry name" value="SECA"/>
    <property type="match status" value="1"/>
</dbReference>
<keyword evidence="4 12" id="KW-1003">Cell membrane</keyword>
<dbReference type="GO" id="GO:0017038">
    <property type="term" value="P:protein import"/>
    <property type="evidence" value="ECO:0007669"/>
    <property type="project" value="InterPro"/>
</dbReference>
<dbReference type="RefSeq" id="WP_021065474.1">
    <property type="nucleotide sequence ID" value="NZ_ATCL01000009.1"/>
</dbReference>
<keyword evidence="5 12" id="KW-0963">Cytoplasm</keyword>
<dbReference type="HAMAP" id="MF_01382">
    <property type="entry name" value="SecA"/>
    <property type="match status" value="1"/>
</dbReference>
<dbReference type="SMART" id="SM00957">
    <property type="entry name" value="SecA_DEAD"/>
    <property type="match status" value="1"/>
</dbReference>
<organism evidence="17 18">
    <name type="scientific">Exiguobacterium chiriqhucha RW-2</name>
    <dbReference type="NCBI Taxonomy" id="1345023"/>
    <lineage>
        <taxon>Bacteria</taxon>
        <taxon>Bacillati</taxon>
        <taxon>Bacillota</taxon>
        <taxon>Bacilli</taxon>
        <taxon>Bacillales</taxon>
        <taxon>Bacillales Family XII. Incertae Sedis</taxon>
        <taxon>Exiguobacterium</taxon>
    </lineage>
</organism>
<protein>
    <recommendedName>
        <fullName evidence="12 13">Protein translocase subunit SecA</fullName>
        <ecNumber evidence="12">7.4.2.8</ecNumber>
    </recommendedName>
</protein>
<dbReference type="eggNOG" id="COG0653">
    <property type="taxonomic scope" value="Bacteria"/>
</dbReference>
<comment type="catalytic activity">
    <reaction evidence="12">
        <text>ATP + H2O + cellular proteinSide 1 = ADP + phosphate + cellular proteinSide 2.</text>
        <dbReference type="EC" id="7.4.2.8"/>
    </reaction>
</comment>
<dbReference type="GO" id="GO:0005524">
    <property type="term" value="F:ATP binding"/>
    <property type="evidence" value="ECO:0007669"/>
    <property type="project" value="UniProtKB-UniRule"/>
</dbReference>
<dbReference type="InterPro" id="IPR001650">
    <property type="entry name" value="Helicase_C-like"/>
</dbReference>
<dbReference type="PANTHER" id="PTHR30612">
    <property type="entry name" value="SECA INNER MEMBRANE COMPONENT OF SEC PROTEIN SECRETION SYSTEM"/>
    <property type="match status" value="1"/>
</dbReference>
<dbReference type="InterPro" id="IPR011115">
    <property type="entry name" value="SecA_DEAD"/>
</dbReference>
<dbReference type="GO" id="GO:0065002">
    <property type="term" value="P:intracellular protein transmembrane transport"/>
    <property type="evidence" value="ECO:0007669"/>
    <property type="project" value="UniProtKB-UniRule"/>
</dbReference>
<evidence type="ECO:0000256" key="4">
    <source>
        <dbReference type="ARBA" id="ARBA00022475"/>
    </source>
</evidence>
<dbReference type="GO" id="GO:0043952">
    <property type="term" value="P:protein transport by the Sec complex"/>
    <property type="evidence" value="ECO:0007669"/>
    <property type="project" value="TreeGrafter"/>
</dbReference>
<dbReference type="GO" id="GO:0005829">
    <property type="term" value="C:cytosol"/>
    <property type="evidence" value="ECO:0007669"/>
    <property type="project" value="TreeGrafter"/>
</dbReference>
<dbReference type="SUPFAM" id="SSF81767">
    <property type="entry name" value="Pre-protein crosslinking domain of SecA"/>
    <property type="match status" value="1"/>
</dbReference>
<feature type="domain" description="SecA family profile" evidence="16">
    <location>
        <begin position="1"/>
        <end position="569"/>
    </location>
</feature>
<dbReference type="InterPro" id="IPR014018">
    <property type="entry name" value="SecA_motor_DEAD"/>
</dbReference>
<keyword evidence="8 12" id="KW-0653">Protein transport</keyword>
<dbReference type="PATRIC" id="fig|1345023.5.peg.307"/>
<feature type="domain" description="Helicase C-terminal" evidence="15">
    <location>
        <begin position="416"/>
        <end position="585"/>
    </location>
</feature>
<sequence>MIDFVKQLTNDQARRLKTYKKQVERINAYEETMRALDDEALRQYALELKQRLTDGADVRAITEEGFALVREASVRTIGLRHYDVQLIGGLALLEGNIAEMPTGEGKTLVAALPAFVKALEGKGVHVITVNDYLAMRDAEQIGKIHTFLGLTVGLNVPEMELADKQAAYAADITYGVGTEFGFDYLRDHLVGSPQERVQRPFHFALLDEVDSVLIDEAKTPLIIAQKDESHVRLKRLAQTVFGQLTEDDYTVDLEARAVMFSDQGIEKIEALFSVDNLFSAEHHVLYHYMMQALRANVLFERDVDYIVQEGKIELIDLFTGRVMEGRSLSEGLHQALEAKEQLDITEENKTTAEITIQHYFRMYPLLGGMTGTAQTSREEFMKTYQMDVVQVPTNRPRLREDLPDLVFDTIAHKYAAVGQEVAAIHATGQPILIGTTSIAQSEAVSEQLERQGITHELLNAKTVAQEAEIIAEAGRLGHVTIATNMAGRGTDIVLDETARERGGLYVIGTERHESLRVDNQLRGRSGRQGDPGMSRFFVSLEDDLVKRYAAERLKRVEHKLKPDEHGEIRHKEAGDIIEYAQTTIEGVGVSVRDYMFKLDDVLNEQRRIIYSIRDEAVDANATAILNNVLAMMRLALNETLDRHIDAELVPEEWATDALIEDYMYLTQQAPTWDDTVGDKDELKRALAPWIDGIVAMAQERIEGYPEVIAFARQQLLSHLDIRWTNHLTTMNALKEGIGLRSYGQEDPSRQFGKEGLEIFQETYLDIARDVTIQLCQLDLYFAQREEEGL</sequence>
<dbReference type="InterPro" id="IPR036266">
    <property type="entry name" value="SecA_Wing/Scaffold_sf"/>
</dbReference>
<dbReference type="PROSITE" id="PS51194">
    <property type="entry name" value="HELICASE_CTER"/>
    <property type="match status" value="1"/>
</dbReference>
<evidence type="ECO:0000256" key="5">
    <source>
        <dbReference type="ARBA" id="ARBA00022490"/>
    </source>
</evidence>
<evidence type="ECO:0000256" key="13">
    <source>
        <dbReference type="RuleBase" id="RU003874"/>
    </source>
</evidence>
<comment type="similarity">
    <text evidence="2 12 13">Belongs to the SecA family.</text>
</comment>
<keyword evidence="18" id="KW-1185">Reference proteome</keyword>
<dbReference type="SUPFAM" id="SSF81886">
    <property type="entry name" value="Helical scaffold and wing domains of SecA"/>
    <property type="match status" value="1"/>
</dbReference>
<keyword evidence="3 12" id="KW-0813">Transport</keyword>
<dbReference type="AlphaFoldDB" id="U1N2Q0"/>
<dbReference type="EC" id="7.4.2.8" evidence="12"/>
<evidence type="ECO:0000256" key="12">
    <source>
        <dbReference type="HAMAP-Rule" id="MF_01382"/>
    </source>
</evidence>
<dbReference type="InterPro" id="IPR011130">
    <property type="entry name" value="SecA_preprotein_X-link_dom"/>
</dbReference>
<evidence type="ECO:0000256" key="1">
    <source>
        <dbReference type="ARBA" id="ARBA00004170"/>
    </source>
</evidence>
<proteinExistence type="inferred from homology"/>
<dbReference type="NCBIfam" id="TIGR00963">
    <property type="entry name" value="secA"/>
    <property type="match status" value="1"/>
</dbReference>
<evidence type="ECO:0000313" key="18">
    <source>
        <dbReference type="Proteomes" id="UP000016464"/>
    </source>
</evidence>
<evidence type="ECO:0000256" key="10">
    <source>
        <dbReference type="ARBA" id="ARBA00023010"/>
    </source>
</evidence>
<dbReference type="InterPro" id="IPR014001">
    <property type="entry name" value="Helicase_ATP-bd"/>
</dbReference>
<comment type="caution">
    <text evidence="17">The sequence shown here is derived from an EMBL/GenBank/DDBJ whole genome shotgun (WGS) entry which is preliminary data.</text>
</comment>
<dbReference type="PANTHER" id="PTHR30612:SF0">
    <property type="entry name" value="CHLOROPLAST PROTEIN-TRANSPORTING ATPASE"/>
    <property type="match status" value="1"/>
</dbReference>
<feature type="binding site" evidence="12">
    <location>
        <position position="85"/>
    </location>
    <ligand>
        <name>ATP</name>
        <dbReference type="ChEBI" id="CHEBI:30616"/>
    </ligand>
</feature>